<feature type="domain" description="UspA" evidence="2">
    <location>
        <begin position="82"/>
        <end position="223"/>
    </location>
</feature>
<proteinExistence type="inferred from homology"/>
<reference evidence="3 4" key="1">
    <citation type="journal article" date="2009" name="Stand. Genomic Sci.">
        <title>Complete genome sequence of Pedobacter heparinus type strain (HIM 762-3).</title>
        <authorList>
            <person name="Han C."/>
            <person name="Spring S."/>
            <person name="Lapidus A."/>
            <person name="Del Rio T.G."/>
            <person name="Tice H."/>
            <person name="Copeland A."/>
            <person name="Cheng J.F."/>
            <person name="Lucas S."/>
            <person name="Chen F."/>
            <person name="Nolan M."/>
            <person name="Bruce D."/>
            <person name="Goodwin L."/>
            <person name="Pitluck S."/>
            <person name="Ivanova N."/>
            <person name="Mavromatis K."/>
            <person name="Mikhailova N."/>
            <person name="Pati A."/>
            <person name="Chen A."/>
            <person name="Palaniappan K."/>
            <person name="Land M."/>
            <person name="Hauser L."/>
            <person name="Chang Y.J."/>
            <person name="Jeffries C.C."/>
            <person name="Saunders E."/>
            <person name="Chertkov O."/>
            <person name="Brettin T."/>
            <person name="Goker M."/>
            <person name="Rohde M."/>
            <person name="Bristow J."/>
            <person name="Eisen J.A."/>
            <person name="Markowitz V."/>
            <person name="Hugenholtz P."/>
            <person name="Kyrpides N.C."/>
            <person name="Klenk H.P."/>
            <person name="Detter J.C."/>
        </authorList>
    </citation>
    <scope>NUCLEOTIDE SEQUENCE [LARGE SCALE GENOMIC DNA]</scope>
    <source>
        <strain evidence="4">ATCC 13125 / DSM 2366 / CIP 104194 / JCM 7457 / NBRC 12017 / NCIMB 9290 / NRRL B-14731 / HIM 762-3</strain>
    </source>
</reference>
<dbReference type="InterPro" id="IPR014729">
    <property type="entry name" value="Rossmann-like_a/b/a_fold"/>
</dbReference>
<dbReference type="PRINTS" id="PR01438">
    <property type="entry name" value="UNVRSLSTRESS"/>
</dbReference>
<keyword evidence="4" id="KW-1185">Reference proteome</keyword>
<evidence type="ECO:0000313" key="3">
    <source>
        <dbReference type="EMBL" id="ACU02989.1"/>
    </source>
</evidence>
<dbReference type="InterPro" id="IPR006016">
    <property type="entry name" value="UspA"/>
</dbReference>
<sequence>METFSVEFKVGSLELEAIVTAFDYHRRFKVEFVTNEDNPIILLRSEAGEWKVEQPGQRTIPEKGFQELGEAIDKHLDKIYSIKNILVLIDFSAAALNAARYAAVITTRFKTSSIILYHSVSVPLATDVPLQNPPPAIDFQTESIRELNKLKKEIELMVADDITVTVRCDERPLAAAVNILAEQLQLGLVVMGTTGKSNLEKIFIGSNAVHIADACRVPLLIVPKEAVFADIQRVLFACDLKKVIETIPTRPIKTLIHALNAKLYILNVAKNTASFNPDTIAELAALHRLWDDEEPEYHYTDHEDLVAGIMEFASEQQIQLLVTVPRAYGFFEGLFHRSLTSKLAYHTNLPLLLFREDK</sequence>
<dbReference type="EMBL" id="CP001681">
    <property type="protein sequence ID" value="ACU02989.1"/>
    <property type="molecule type" value="Genomic_DNA"/>
</dbReference>
<dbReference type="CDD" id="cd00293">
    <property type="entry name" value="USP-like"/>
    <property type="match status" value="1"/>
</dbReference>
<dbReference type="Gene3D" id="3.40.50.620">
    <property type="entry name" value="HUPs"/>
    <property type="match status" value="2"/>
</dbReference>
<dbReference type="InterPro" id="IPR006015">
    <property type="entry name" value="Universal_stress_UspA"/>
</dbReference>
<dbReference type="PANTHER" id="PTHR46268">
    <property type="entry name" value="STRESS RESPONSE PROTEIN NHAX"/>
    <property type="match status" value="1"/>
</dbReference>
<dbReference type="AlphaFoldDB" id="C6Y1L3"/>
<dbReference type="Proteomes" id="UP000000852">
    <property type="component" value="Chromosome"/>
</dbReference>
<dbReference type="Pfam" id="PF00582">
    <property type="entry name" value="Usp"/>
    <property type="match status" value="1"/>
</dbReference>
<evidence type="ECO:0000313" key="4">
    <source>
        <dbReference type="Proteomes" id="UP000000852"/>
    </source>
</evidence>
<dbReference type="SUPFAM" id="SSF52402">
    <property type="entry name" value="Adenine nucleotide alpha hydrolases-like"/>
    <property type="match status" value="2"/>
</dbReference>
<dbReference type="PANTHER" id="PTHR46268:SF6">
    <property type="entry name" value="UNIVERSAL STRESS PROTEIN UP12"/>
    <property type="match status" value="1"/>
</dbReference>
<gene>
    <name evidence="3" type="ordered locus">Phep_0767</name>
</gene>
<protein>
    <submittedName>
        <fullName evidence="3">UspA domain protein</fullName>
    </submittedName>
</protein>
<dbReference type="eggNOG" id="COG0589">
    <property type="taxonomic scope" value="Bacteria"/>
</dbReference>
<comment type="similarity">
    <text evidence="1">Belongs to the universal stress protein A family.</text>
</comment>
<dbReference type="HOGENOM" id="CLU_049301_2_4_10"/>
<dbReference type="STRING" id="485917.Phep_0767"/>
<name>C6Y1L3_PEDHD</name>
<organism evidence="3 4">
    <name type="scientific">Pedobacter heparinus (strain ATCC 13125 / DSM 2366 / CIP 104194 / JCM 7457 / NBRC 12017 / NCIMB 9290 / NRRL B-14731 / HIM 762-3)</name>
    <dbReference type="NCBI Taxonomy" id="485917"/>
    <lineage>
        <taxon>Bacteria</taxon>
        <taxon>Pseudomonadati</taxon>
        <taxon>Bacteroidota</taxon>
        <taxon>Sphingobacteriia</taxon>
        <taxon>Sphingobacteriales</taxon>
        <taxon>Sphingobacteriaceae</taxon>
        <taxon>Pedobacter</taxon>
    </lineage>
</organism>
<dbReference type="KEGG" id="phe:Phep_0767"/>
<accession>C6Y1L3</accession>
<evidence type="ECO:0000256" key="1">
    <source>
        <dbReference type="ARBA" id="ARBA00008791"/>
    </source>
</evidence>
<evidence type="ECO:0000259" key="2">
    <source>
        <dbReference type="Pfam" id="PF00582"/>
    </source>
</evidence>